<keyword evidence="1" id="KW-0732">Signal</keyword>
<feature type="chain" id="PRO_5040959132" description="DUF3313 domain-containing protein" evidence="1">
    <location>
        <begin position="26"/>
        <end position="199"/>
    </location>
</feature>
<organism evidence="2 3">
    <name type="scientific">Pseudomonas denitrificans</name>
    <dbReference type="NCBI Taxonomy" id="43306"/>
    <lineage>
        <taxon>Bacteria</taxon>
        <taxon>Pseudomonadati</taxon>
        <taxon>Pseudomonadota</taxon>
        <taxon>Gammaproteobacteria</taxon>
        <taxon>Pseudomonadales</taxon>
        <taxon>Pseudomonadaceae</taxon>
        <taxon>Halopseudomonas</taxon>
    </lineage>
</organism>
<dbReference type="AlphaFoldDB" id="A0A9X7R645"/>
<dbReference type="OrthoDB" id="6183994at2"/>
<accession>A0A9X7R645</accession>
<evidence type="ECO:0000313" key="3">
    <source>
        <dbReference type="Proteomes" id="UP000326659"/>
    </source>
</evidence>
<protein>
    <recommendedName>
        <fullName evidence="4">DUF3313 domain-containing protein</fullName>
    </recommendedName>
</protein>
<gene>
    <name evidence="2" type="ORF">F1C79_22260</name>
</gene>
<feature type="signal peptide" evidence="1">
    <location>
        <begin position="1"/>
        <end position="25"/>
    </location>
</feature>
<evidence type="ECO:0000256" key="1">
    <source>
        <dbReference type="SAM" id="SignalP"/>
    </source>
</evidence>
<dbReference type="KEGG" id="pden:F1C79_22260"/>
<evidence type="ECO:0008006" key="4">
    <source>
        <dbReference type="Google" id="ProtNLM"/>
    </source>
</evidence>
<dbReference type="Proteomes" id="UP000326659">
    <property type="component" value="Chromosome"/>
</dbReference>
<keyword evidence="3" id="KW-1185">Reference proteome</keyword>
<proteinExistence type="predicted"/>
<name>A0A9X7R645_PSEDE</name>
<evidence type="ECO:0000313" key="2">
    <source>
        <dbReference type="EMBL" id="QEY74109.1"/>
    </source>
</evidence>
<dbReference type="EMBL" id="CP043626">
    <property type="protein sequence ID" value="QEY74109.1"/>
    <property type="molecule type" value="Genomic_DNA"/>
</dbReference>
<dbReference type="RefSeq" id="WP_151188623.1">
    <property type="nucleotide sequence ID" value="NZ_CP043626.1"/>
</dbReference>
<reference evidence="2 3" key="1">
    <citation type="submission" date="2019-09" db="EMBL/GenBank/DDBJ databases">
        <title>Prosopis cineraria nodule microbiome.</title>
        <authorList>
            <person name="Chaluvadi S.R."/>
            <person name="Ali R."/>
            <person name="Wang X."/>
        </authorList>
    </citation>
    <scope>NUCLEOTIDE SEQUENCE [LARGE SCALE GENOMIC DNA]</scope>
    <source>
        <strain evidence="2 3">BG1</strain>
    </source>
</reference>
<sequence length="199" mass="21547">MHKGLRLALLTAALTFSAAVTPAVAAPAPLKPLHFNDVSAMIEDAGDYSAEKGTFKLISSSPLHIRMSPPVMQSDLPRYVAQDVVRAALYGVYRTFIHTDAAAVIVTSVPAQITLNPYTVKLQIKPELEISVTREQALKAVRVLVDADDLADLVEPEQAGDIQLDNWRKDFEDLYSTADGKKALLEALETSGAKVSFKG</sequence>